<dbReference type="EMBL" id="CP036263">
    <property type="protein sequence ID" value="QDT01359.1"/>
    <property type="molecule type" value="Genomic_DNA"/>
</dbReference>
<gene>
    <name evidence="2" type="ORF">HG15A2_47010</name>
</gene>
<evidence type="ECO:0000256" key="1">
    <source>
        <dbReference type="ARBA" id="ARBA00022649"/>
    </source>
</evidence>
<dbReference type="Pfam" id="PF05016">
    <property type="entry name" value="ParE_toxin"/>
    <property type="match status" value="1"/>
</dbReference>
<dbReference type="OrthoDB" id="278204at2"/>
<dbReference type="AlphaFoldDB" id="A0A517N2J2"/>
<sequence>MISSILCCWYAERSLDAADAFDSAVDHAIRQIARTPERFPKCDDVHRYFLMQRFPFRIIYKVVRSEIIVISISHTSREPAHWKHR</sequence>
<organism evidence="2 3">
    <name type="scientific">Adhaeretor mobilis</name>
    <dbReference type="NCBI Taxonomy" id="1930276"/>
    <lineage>
        <taxon>Bacteria</taxon>
        <taxon>Pseudomonadati</taxon>
        <taxon>Planctomycetota</taxon>
        <taxon>Planctomycetia</taxon>
        <taxon>Pirellulales</taxon>
        <taxon>Lacipirellulaceae</taxon>
        <taxon>Adhaeretor</taxon>
    </lineage>
</organism>
<accession>A0A517N2J2</accession>
<dbReference type="InterPro" id="IPR035093">
    <property type="entry name" value="RelE/ParE_toxin_dom_sf"/>
</dbReference>
<proteinExistence type="predicted"/>
<dbReference type="Proteomes" id="UP000319852">
    <property type="component" value="Chromosome"/>
</dbReference>
<evidence type="ECO:0000313" key="3">
    <source>
        <dbReference type="Proteomes" id="UP000319852"/>
    </source>
</evidence>
<keyword evidence="3" id="KW-1185">Reference proteome</keyword>
<dbReference type="InterPro" id="IPR007712">
    <property type="entry name" value="RelE/ParE_toxin"/>
</dbReference>
<evidence type="ECO:0000313" key="2">
    <source>
        <dbReference type="EMBL" id="QDT01359.1"/>
    </source>
</evidence>
<name>A0A517N2J2_9BACT</name>
<keyword evidence="1" id="KW-1277">Toxin-antitoxin system</keyword>
<dbReference type="RefSeq" id="WP_145063483.1">
    <property type="nucleotide sequence ID" value="NZ_CP036263.1"/>
</dbReference>
<protein>
    <submittedName>
        <fullName evidence="2">Plasmid stabilization system protein</fullName>
    </submittedName>
</protein>
<reference evidence="2 3" key="1">
    <citation type="submission" date="2019-02" db="EMBL/GenBank/DDBJ databases">
        <title>Deep-cultivation of Planctomycetes and their phenomic and genomic characterization uncovers novel biology.</title>
        <authorList>
            <person name="Wiegand S."/>
            <person name="Jogler M."/>
            <person name="Boedeker C."/>
            <person name="Pinto D."/>
            <person name="Vollmers J."/>
            <person name="Rivas-Marin E."/>
            <person name="Kohn T."/>
            <person name="Peeters S.H."/>
            <person name="Heuer A."/>
            <person name="Rast P."/>
            <person name="Oberbeckmann S."/>
            <person name="Bunk B."/>
            <person name="Jeske O."/>
            <person name="Meyerdierks A."/>
            <person name="Storesund J.E."/>
            <person name="Kallscheuer N."/>
            <person name="Luecker S."/>
            <person name="Lage O.M."/>
            <person name="Pohl T."/>
            <person name="Merkel B.J."/>
            <person name="Hornburger P."/>
            <person name="Mueller R.-W."/>
            <person name="Bruemmer F."/>
            <person name="Labrenz M."/>
            <person name="Spormann A.M."/>
            <person name="Op den Camp H."/>
            <person name="Overmann J."/>
            <person name="Amann R."/>
            <person name="Jetten M.S.M."/>
            <person name="Mascher T."/>
            <person name="Medema M.H."/>
            <person name="Devos D.P."/>
            <person name="Kaster A.-K."/>
            <person name="Ovreas L."/>
            <person name="Rohde M."/>
            <person name="Galperin M.Y."/>
            <person name="Jogler C."/>
        </authorList>
    </citation>
    <scope>NUCLEOTIDE SEQUENCE [LARGE SCALE GENOMIC DNA]</scope>
    <source>
        <strain evidence="2 3">HG15A2</strain>
    </source>
</reference>
<dbReference type="Gene3D" id="3.30.2310.20">
    <property type="entry name" value="RelE-like"/>
    <property type="match status" value="1"/>
</dbReference>
<dbReference type="KEGG" id="amob:HG15A2_47010"/>